<evidence type="ECO:0000256" key="2">
    <source>
        <dbReference type="ARBA" id="ARBA00022737"/>
    </source>
</evidence>
<dbReference type="Gene3D" id="2.160.10.10">
    <property type="entry name" value="Hexapeptide repeat proteins"/>
    <property type="match status" value="1"/>
</dbReference>
<dbReference type="GO" id="GO:0016740">
    <property type="term" value="F:transferase activity"/>
    <property type="evidence" value="ECO:0007669"/>
    <property type="project" value="UniProtKB-KW"/>
</dbReference>
<keyword evidence="2" id="KW-0677">Repeat</keyword>
<dbReference type="PROSITE" id="PS00101">
    <property type="entry name" value="HEXAPEP_TRANSFERASES"/>
    <property type="match status" value="1"/>
</dbReference>
<dbReference type="Proteomes" id="UP000017090">
    <property type="component" value="Unassembled WGS sequence"/>
</dbReference>
<proteinExistence type="predicted"/>
<evidence type="ECO:0000313" key="4">
    <source>
        <dbReference type="Proteomes" id="UP000017090"/>
    </source>
</evidence>
<gene>
    <name evidence="3" type="ORF">HMPREF1250_0565</name>
</gene>
<accession>U7UTQ2</accession>
<sequence>MIQILLTFIKAILQRNQWRKLNSHNYTTVSQLQIFNLHRIKVGKGTYGKINAHLFNHEDDVVLEIGNYCSIAKGVHFICGGDHYFDHLMTYPVLNKVWGEDEAITKGKITVDDDVWIGTNALILSGVHIGQGAIIAAGAVVVSDVPAYSIVGGVPATIIKWRFSQPVIDKLITINFGGIDFSFIDKHRELFTEKVDMDLLEKAIKEIKDK</sequence>
<dbReference type="STRING" id="1111454.HMPREF1250_0565"/>
<organism evidence="3 4">
    <name type="scientific">Megasphaera vaginalis</name>
    <name type="common">ex Srinivasan et al. 2021</name>
    <dbReference type="NCBI Taxonomy" id="1111454"/>
    <lineage>
        <taxon>Bacteria</taxon>
        <taxon>Bacillati</taxon>
        <taxon>Bacillota</taxon>
        <taxon>Negativicutes</taxon>
        <taxon>Veillonellales</taxon>
        <taxon>Veillonellaceae</taxon>
        <taxon>Megasphaera</taxon>
    </lineage>
</organism>
<reference evidence="3 4" key="1">
    <citation type="submission" date="2013-09" db="EMBL/GenBank/DDBJ databases">
        <authorList>
            <person name="Durkin A.S."/>
            <person name="Haft D.R."/>
            <person name="McCorrison J."/>
            <person name="Torralba M."/>
            <person name="Gillis M."/>
            <person name="Haft D.H."/>
            <person name="Methe B."/>
            <person name="Sutton G."/>
            <person name="Nelson K.E."/>
        </authorList>
    </citation>
    <scope>NUCLEOTIDE SEQUENCE [LARGE SCALE GENOMIC DNA]</scope>
    <source>
        <strain evidence="3 4">BV3C16-1</strain>
    </source>
</reference>
<keyword evidence="1 3" id="KW-0808">Transferase</keyword>
<dbReference type="OrthoDB" id="9801697at2"/>
<dbReference type="RefSeq" id="WP_023052737.1">
    <property type="nucleotide sequence ID" value="NZ_AWXA01000006.1"/>
</dbReference>
<keyword evidence="4" id="KW-1185">Reference proteome</keyword>
<dbReference type="InterPro" id="IPR011004">
    <property type="entry name" value="Trimer_LpxA-like_sf"/>
</dbReference>
<evidence type="ECO:0000313" key="3">
    <source>
        <dbReference type="EMBL" id="ERT62279.1"/>
    </source>
</evidence>
<name>U7UTQ2_9FIRM</name>
<evidence type="ECO:0000256" key="1">
    <source>
        <dbReference type="ARBA" id="ARBA00022679"/>
    </source>
</evidence>
<dbReference type="InterPro" id="IPR018357">
    <property type="entry name" value="Hexapep_transf_CS"/>
</dbReference>
<dbReference type="PATRIC" id="fig|1111454.3.peg.231"/>
<dbReference type="PANTHER" id="PTHR43300:SF11">
    <property type="entry name" value="ACETYLTRANSFERASE RV3034C-RELATED"/>
    <property type="match status" value="1"/>
</dbReference>
<dbReference type="SUPFAM" id="SSF51161">
    <property type="entry name" value="Trimeric LpxA-like enzymes"/>
    <property type="match status" value="1"/>
</dbReference>
<dbReference type="CDD" id="cd03349">
    <property type="entry name" value="LbH_XAT"/>
    <property type="match status" value="1"/>
</dbReference>
<dbReference type="AlphaFoldDB" id="U7UTQ2"/>
<protein>
    <submittedName>
        <fullName evidence="3">Transferase hexapeptide repeat protein</fullName>
    </submittedName>
</protein>
<dbReference type="InterPro" id="IPR001451">
    <property type="entry name" value="Hexapep"/>
</dbReference>
<comment type="caution">
    <text evidence="3">The sequence shown here is derived from an EMBL/GenBank/DDBJ whole genome shotgun (WGS) entry which is preliminary data.</text>
</comment>
<dbReference type="InterPro" id="IPR050179">
    <property type="entry name" value="Trans_hexapeptide_repeat"/>
</dbReference>
<dbReference type="EMBL" id="AWXA01000006">
    <property type="protein sequence ID" value="ERT62279.1"/>
    <property type="molecule type" value="Genomic_DNA"/>
</dbReference>
<dbReference type="eggNOG" id="COG0110">
    <property type="taxonomic scope" value="Bacteria"/>
</dbReference>
<dbReference type="PANTHER" id="PTHR43300">
    <property type="entry name" value="ACETYLTRANSFERASE"/>
    <property type="match status" value="1"/>
</dbReference>
<dbReference type="Pfam" id="PF00132">
    <property type="entry name" value="Hexapep"/>
    <property type="match status" value="1"/>
</dbReference>